<dbReference type="EMBL" id="CP010311">
    <property type="protein sequence ID" value="AJF07259.1"/>
    <property type="molecule type" value="Genomic_DNA"/>
</dbReference>
<proteinExistence type="predicted"/>
<dbReference type="AlphaFoldDB" id="A0A0B5FRI9"/>
<dbReference type="PANTHER" id="PTHR36304">
    <property type="entry name" value="DOMAIN GTPASE-ACTIVATING PROTEIN, PUTATIVE-RELATED-RELATED"/>
    <property type="match status" value="1"/>
</dbReference>
<dbReference type="HOGENOM" id="CLU_646624_0_0_7"/>
<dbReference type="OrthoDB" id="5392507at2"/>
<name>A0A0B5FRI9_9BACT</name>
<reference evidence="2 3" key="1">
    <citation type="journal article" date="2015" name="Genome Announc.">
        <title>Genomes of Geoalkalibacter ferrihydriticus Z-0531T and Geoalkalibacter subterraneus Red1T, Two Haloalkaliphilic Metal-Reducing Deltaproteobacteria.</title>
        <authorList>
            <person name="Badalamenti J.P."/>
            <person name="Krajmalnik-Brown R."/>
            <person name="Torres C.I."/>
            <person name="Bond D.R."/>
        </authorList>
    </citation>
    <scope>NUCLEOTIDE SEQUENCE [LARGE SCALE GENOMIC DNA]</scope>
    <source>
        <strain evidence="2 3">Red1</strain>
    </source>
</reference>
<keyword evidence="3" id="KW-1185">Reference proteome</keyword>
<feature type="domain" description="PatA-like N-terminal" evidence="1">
    <location>
        <begin position="51"/>
        <end position="204"/>
    </location>
</feature>
<accession>A0A0B5FRI9</accession>
<evidence type="ECO:0000313" key="2">
    <source>
        <dbReference type="EMBL" id="AJF07259.1"/>
    </source>
</evidence>
<dbReference type="Proteomes" id="UP000035036">
    <property type="component" value="Chromosome"/>
</dbReference>
<organism evidence="2 3">
    <name type="scientific">Geoalkalibacter subterraneus</name>
    <dbReference type="NCBI Taxonomy" id="483547"/>
    <lineage>
        <taxon>Bacteria</taxon>
        <taxon>Pseudomonadati</taxon>
        <taxon>Thermodesulfobacteriota</taxon>
        <taxon>Desulfuromonadia</taxon>
        <taxon>Desulfuromonadales</taxon>
        <taxon>Geoalkalibacteraceae</taxon>
        <taxon>Geoalkalibacter</taxon>
    </lineage>
</organism>
<dbReference type="RefSeq" id="WP_040201117.1">
    <property type="nucleotide sequence ID" value="NZ_CP010311.1"/>
</dbReference>
<protein>
    <recommendedName>
        <fullName evidence="1">PatA-like N-terminal domain-containing protein</fullName>
    </recommendedName>
</protein>
<dbReference type="Pfam" id="PF14332">
    <property type="entry name" value="DUF4388"/>
    <property type="match status" value="1"/>
</dbReference>
<evidence type="ECO:0000259" key="1">
    <source>
        <dbReference type="Pfam" id="PF14332"/>
    </source>
</evidence>
<sequence length="409" mass="45569">MASVTLDQQGRLFLPARLARRFGPRAFDVASESNGHLFLRVTEDAHPILMTGTLGEISPVDLLSFFNMFRKTGVLRFDLEGGRKDLYFQDGEIVAALSSFEQENLGEILFSLGKVERDSLDRLAGRRENQNFLVKFLLDQNLVSPRDLWQAVRHQAETIVYHLLPFQSGSFAFQAKSLEKKDPFQLSMNTQNLLMEGLRRQDERQLFMRLIPSMDCIARVGDKIPEGLGGSEQALLDMIRSGKQSVAEIVRRSGLGDFEGLRVLYHLVERGAVRVEAEDSTDDTGALGEILAVLNDGLRLIHQAACKVDPQFHQRVISLLRELPQPYSYILRDAEIEEDGVLASSRILANLAGLEEGDKRQLLVDAVGELLYLESHAAREVLGDEKAAAVVADVKKATARAGEILGRTK</sequence>
<dbReference type="PANTHER" id="PTHR36304:SF4">
    <property type="entry name" value="DUF4388 DOMAIN-CONTAINING PROTEIN"/>
    <property type="match status" value="1"/>
</dbReference>
<gene>
    <name evidence="2" type="ORF">GSUB_12775</name>
</gene>
<dbReference type="KEGG" id="gsb:GSUB_12775"/>
<dbReference type="STRING" id="483547.GSUB_12775"/>
<dbReference type="InterPro" id="IPR025497">
    <property type="entry name" value="PatA-like_N"/>
</dbReference>
<evidence type="ECO:0000313" key="3">
    <source>
        <dbReference type="Proteomes" id="UP000035036"/>
    </source>
</evidence>